<keyword evidence="5" id="KW-0067">ATP-binding</keyword>
<reference evidence="7" key="1">
    <citation type="submission" date="2009-12" db="EMBL/GenBank/DDBJ databases">
        <authorList>
            <person name="Weinstock G."/>
            <person name="Sodergren E."/>
            <person name="Clifton S."/>
            <person name="Fulton L."/>
            <person name="Fulton B."/>
            <person name="Courtney L."/>
            <person name="Fronick C."/>
            <person name="Harrison M."/>
            <person name="Strong C."/>
            <person name="Farmer C."/>
            <person name="Delahaunty K."/>
            <person name="Markovic C."/>
            <person name="Hall O."/>
            <person name="Minx P."/>
            <person name="Tomlinson C."/>
            <person name="Mitreva M."/>
            <person name="Nelson J."/>
            <person name="Hou S."/>
            <person name="Wollam A."/>
            <person name="Pepin K.H."/>
            <person name="Johnson M."/>
            <person name="Bhonagiri V."/>
            <person name="Nash W.E."/>
            <person name="Warren W."/>
            <person name="Chinwalla A."/>
            <person name="Mardis E.R."/>
            <person name="Wilson R.K."/>
        </authorList>
    </citation>
    <scope>NUCLEOTIDE SEQUENCE [LARGE SCALE GENOMIC DNA]</scope>
    <source>
        <strain evidence="7">DSM 15176</strain>
    </source>
</reference>
<dbReference type="AlphaFoldDB" id="D1PS94"/>
<feature type="domain" description="Protein kinase" evidence="6">
    <location>
        <begin position="1"/>
        <end position="226"/>
    </location>
</feature>
<evidence type="ECO:0000256" key="5">
    <source>
        <dbReference type="ARBA" id="ARBA00022840"/>
    </source>
</evidence>
<protein>
    <recommendedName>
        <fullName evidence="1">non-specific serine/threonine protein kinase</fullName>
        <ecNumber evidence="1">2.7.11.1</ecNumber>
    </recommendedName>
</protein>
<dbReference type="CDD" id="cd14014">
    <property type="entry name" value="STKc_PknB_like"/>
    <property type="match status" value="1"/>
</dbReference>
<dbReference type="HOGENOM" id="CLU_000288_63_44_9"/>
<dbReference type="SMART" id="SM00220">
    <property type="entry name" value="S_TKc"/>
    <property type="match status" value="1"/>
</dbReference>
<dbReference type="InterPro" id="IPR000719">
    <property type="entry name" value="Prot_kinase_dom"/>
</dbReference>
<dbReference type="eggNOG" id="COG0515">
    <property type="taxonomic scope" value="Bacteria"/>
</dbReference>
<dbReference type="GO" id="GO:0004674">
    <property type="term" value="F:protein serine/threonine kinase activity"/>
    <property type="evidence" value="ECO:0007669"/>
    <property type="project" value="UniProtKB-EC"/>
</dbReference>
<keyword evidence="2" id="KW-0808">Transferase</keyword>
<evidence type="ECO:0000313" key="8">
    <source>
        <dbReference type="Proteomes" id="UP000003438"/>
    </source>
</evidence>
<evidence type="ECO:0000256" key="2">
    <source>
        <dbReference type="ARBA" id="ARBA00022679"/>
    </source>
</evidence>
<evidence type="ECO:0000256" key="4">
    <source>
        <dbReference type="ARBA" id="ARBA00022777"/>
    </source>
</evidence>
<evidence type="ECO:0000313" key="7">
    <source>
        <dbReference type="EMBL" id="EFB74471.1"/>
    </source>
</evidence>
<name>D1PS94_9FIRM</name>
<keyword evidence="3" id="KW-0547">Nucleotide-binding</keyword>
<dbReference type="PROSITE" id="PS50011">
    <property type="entry name" value="PROTEIN_KINASE_DOM"/>
    <property type="match status" value="1"/>
</dbReference>
<keyword evidence="4 7" id="KW-0418">Kinase</keyword>
<evidence type="ECO:0000256" key="3">
    <source>
        <dbReference type="ARBA" id="ARBA00022741"/>
    </source>
</evidence>
<dbReference type="EC" id="2.7.11.1" evidence="1"/>
<dbReference type="OrthoDB" id="9788659at2"/>
<dbReference type="GO" id="GO:0005524">
    <property type="term" value="F:ATP binding"/>
    <property type="evidence" value="ECO:0007669"/>
    <property type="project" value="UniProtKB-KW"/>
</dbReference>
<accession>D1PS94</accession>
<organism evidence="7 8">
    <name type="scientific">Subdoligranulum variabile DSM 15176</name>
    <dbReference type="NCBI Taxonomy" id="411471"/>
    <lineage>
        <taxon>Bacteria</taxon>
        <taxon>Bacillati</taxon>
        <taxon>Bacillota</taxon>
        <taxon>Clostridia</taxon>
        <taxon>Eubacteriales</taxon>
        <taxon>Oscillospiraceae</taxon>
        <taxon>Subdoligranulum</taxon>
    </lineage>
</organism>
<dbReference type="Proteomes" id="UP000003438">
    <property type="component" value="Unassembled WGS sequence"/>
</dbReference>
<dbReference type="PROSITE" id="PS00108">
    <property type="entry name" value="PROTEIN_KINASE_ST"/>
    <property type="match status" value="1"/>
</dbReference>
<dbReference type="EMBL" id="ACBY02000070">
    <property type="protein sequence ID" value="EFB74471.1"/>
    <property type="molecule type" value="Genomic_DNA"/>
</dbReference>
<keyword evidence="8" id="KW-1185">Reference proteome</keyword>
<feature type="non-terminal residue" evidence="7">
    <location>
        <position position="230"/>
    </location>
</feature>
<dbReference type="InterPro" id="IPR008271">
    <property type="entry name" value="Ser/Thr_kinase_AS"/>
</dbReference>
<dbReference type="Gene3D" id="1.10.510.10">
    <property type="entry name" value="Transferase(Phosphotransferase) domain 1"/>
    <property type="match status" value="1"/>
</dbReference>
<dbReference type="RefSeq" id="WP_007048622.1">
    <property type="nucleotide sequence ID" value="NZ_GG704771.1"/>
</dbReference>
<sequence>MKDDLEFLDTLNERGTVYLIRQRTTGRMLTGRRVTAEQRPVYAALCGAALPHVVPVREIRPEADGQFLVLQDYLPGISLARRLEEGTLPAQTALSVGVQLCTALDGLHHRGILHRDIKPGNVLLREDGTVWLLDFDIARCCKPAAGRDTALLGTPGYAAPEQFGFRQTDARADLFALGVLLNQLVTGELPANRLAPPPLGPIVARCTELDPARRYQDAGALQHALLRALP</sequence>
<dbReference type="SUPFAM" id="SSF56112">
    <property type="entry name" value="Protein kinase-like (PK-like)"/>
    <property type="match status" value="1"/>
</dbReference>
<dbReference type="STRING" id="411471.SUBVAR_07277"/>
<gene>
    <name evidence="7" type="ORF">SUBVAR_07277</name>
</gene>
<evidence type="ECO:0000256" key="1">
    <source>
        <dbReference type="ARBA" id="ARBA00012513"/>
    </source>
</evidence>
<evidence type="ECO:0000259" key="6">
    <source>
        <dbReference type="PROSITE" id="PS50011"/>
    </source>
</evidence>
<dbReference type="InterPro" id="IPR011009">
    <property type="entry name" value="Kinase-like_dom_sf"/>
</dbReference>
<dbReference type="PANTHER" id="PTHR43289:SF6">
    <property type="entry name" value="SERINE_THREONINE-PROTEIN KINASE NEKL-3"/>
    <property type="match status" value="1"/>
</dbReference>
<proteinExistence type="predicted"/>
<comment type="caution">
    <text evidence="7">The sequence shown here is derived from an EMBL/GenBank/DDBJ whole genome shotgun (WGS) entry which is preliminary data.</text>
</comment>
<dbReference type="Pfam" id="PF00069">
    <property type="entry name" value="Pkinase"/>
    <property type="match status" value="1"/>
</dbReference>
<dbReference type="PANTHER" id="PTHR43289">
    <property type="entry name" value="MITOGEN-ACTIVATED PROTEIN KINASE KINASE KINASE 20-RELATED"/>
    <property type="match status" value="1"/>
</dbReference>